<dbReference type="Proteomes" id="UP001500469">
    <property type="component" value="Unassembled WGS sequence"/>
</dbReference>
<organism evidence="2 3">
    <name type="scientific">Algoriphagus jejuensis</name>
    <dbReference type="NCBI Taxonomy" id="419934"/>
    <lineage>
        <taxon>Bacteria</taxon>
        <taxon>Pseudomonadati</taxon>
        <taxon>Bacteroidota</taxon>
        <taxon>Cytophagia</taxon>
        <taxon>Cytophagales</taxon>
        <taxon>Cyclobacteriaceae</taxon>
        <taxon>Algoriphagus</taxon>
    </lineage>
</organism>
<evidence type="ECO:0008006" key="4">
    <source>
        <dbReference type="Google" id="ProtNLM"/>
    </source>
</evidence>
<proteinExistence type="predicted"/>
<accession>A0ABP3YD45</accession>
<feature type="signal peptide" evidence="1">
    <location>
        <begin position="1"/>
        <end position="22"/>
    </location>
</feature>
<keyword evidence="3" id="KW-1185">Reference proteome</keyword>
<gene>
    <name evidence="2" type="ORF">GCM10009119_15260</name>
</gene>
<reference evidence="3" key="1">
    <citation type="journal article" date="2019" name="Int. J. Syst. Evol. Microbiol.">
        <title>The Global Catalogue of Microorganisms (GCM) 10K type strain sequencing project: providing services to taxonomists for standard genome sequencing and annotation.</title>
        <authorList>
            <consortium name="The Broad Institute Genomics Platform"/>
            <consortium name="The Broad Institute Genome Sequencing Center for Infectious Disease"/>
            <person name="Wu L."/>
            <person name="Ma J."/>
        </authorList>
    </citation>
    <scope>NUCLEOTIDE SEQUENCE [LARGE SCALE GENOMIC DNA]</scope>
    <source>
        <strain evidence="3">JCM 16112</strain>
    </source>
</reference>
<keyword evidence="1" id="KW-0732">Signal</keyword>
<dbReference type="RefSeq" id="WP_343850070.1">
    <property type="nucleotide sequence ID" value="NZ_BAAAFI010000006.1"/>
</dbReference>
<evidence type="ECO:0000256" key="1">
    <source>
        <dbReference type="SAM" id="SignalP"/>
    </source>
</evidence>
<protein>
    <recommendedName>
        <fullName evidence="4">Late embryogenesis abundant protein</fullName>
    </recommendedName>
</protein>
<feature type="chain" id="PRO_5047515373" description="Late embryogenesis abundant protein" evidence="1">
    <location>
        <begin position="23"/>
        <end position="189"/>
    </location>
</feature>
<name>A0ABP3YD45_9BACT</name>
<dbReference type="PROSITE" id="PS51257">
    <property type="entry name" value="PROKAR_LIPOPROTEIN"/>
    <property type="match status" value="1"/>
</dbReference>
<dbReference type="EMBL" id="BAAAFI010000006">
    <property type="protein sequence ID" value="GAA0878558.1"/>
    <property type="molecule type" value="Genomic_DNA"/>
</dbReference>
<sequence length="189" mass="20666">MKKLRYSFGLLALALIFLSSCRDTVEPNIPYSTFDTGAYLRTIARTSVDFQLADLGKSTFALTLEAVDIEDGATVETVEIMVRHRRLITGVGLEYTPKGGDAKVKTLSASDFAANADSRFLRTSFVITAAEALAAVGLDAAYLKKGDVFEFRLILNDKKGRSFNSSNVTTNVAGAVFYDSPFQYFVDVE</sequence>
<evidence type="ECO:0000313" key="2">
    <source>
        <dbReference type="EMBL" id="GAA0878558.1"/>
    </source>
</evidence>
<evidence type="ECO:0000313" key="3">
    <source>
        <dbReference type="Proteomes" id="UP001500469"/>
    </source>
</evidence>
<comment type="caution">
    <text evidence="2">The sequence shown here is derived from an EMBL/GenBank/DDBJ whole genome shotgun (WGS) entry which is preliminary data.</text>
</comment>